<gene>
    <name evidence="1" type="ORF">K44PH129C1_LOCUS14</name>
</gene>
<sequence>MRYTMHNLDDAYDAYVESVCEYEIPMSKRQFLKMIEEWQEMPNKVAPELKEGI</sequence>
<keyword evidence="2" id="KW-1185">Reference proteome</keyword>
<dbReference type="EMBL" id="OY978837">
    <property type="protein sequence ID" value="CAK6596532.1"/>
    <property type="molecule type" value="Genomic_DNA"/>
</dbReference>
<name>A0AAV1MEM2_9CAUD</name>
<proteinExistence type="predicted"/>
<evidence type="ECO:0000313" key="2">
    <source>
        <dbReference type="Proteomes" id="UP001497442"/>
    </source>
</evidence>
<reference evidence="1 2" key="1">
    <citation type="submission" date="2023-10" db="EMBL/GenBank/DDBJ databases">
        <authorList>
            <person name="Robby Concha-Eloko"/>
            <person name="Pilar Barberan- Martinez"/>
            <person name="Rafael Sanjuan"/>
            <person name="Pilar Domingo-Calap"/>
        </authorList>
    </citation>
    <scope>NUCLEOTIDE SEQUENCE [LARGE SCALE GENOMIC DNA]</scope>
</reference>
<organism evidence="1 2">
    <name type="scientific">Klebsiella phage vB_Kpl_K44PH129C1</name>
    <dbReference type="NCBI Taxonomy" id="3071657"/>
    <lineage>
        <taxon>Viruses</taxon>
        <taxon>Duplodnaviria</taxon>
        <taxon>Heunggongvirae</taxon>
        <taxon>Uroviricota</taxon>
        <taxon>Caudoviricetes</taxon>
        <taxon>Autographivirales</taxon>
        <taxon>Autosignataviridae</taxon>
        <taxon>Molineuxvirinae</taxon>
        <taxon>Ulipvirus</taxon>
        <taxon>Ulipvirus K44PH129C1</taxon>
    </lineage>
</organism>
<accession>A0AAV1MEM2</accession>
<protein>
    <submittedName>
        <fullName evidence="1">Uncharacterized protein</fullName>
    </submittedName>
</protein>
<dbReference type="Proteomes" id="UP001497442">
    <property type="component" value="Chromosome"/>
</dbReference>
<evidence type="ECO:0000313" key="1">
    <source>
        <dbReference type="EMBL" id="CAK6596532.1"/>
    </source>
</evidence>